<proteinExistence type="predicted"/>
<reference evidence="1" key="1">
    <citation type="submission" date="2022-07" db="EMBL/GenBank/DDBJ databases">
        <title>Genome Sequence of Agrocybe chaxingu.</title>
        <authorList>
            <person name="Buettner E."/>
        </authorList>
    </citation>
    <scope>NUCLEOTIDE SEQUENCE</scope>
    <source>
        <strain evidence="1">MP-N11</strain>
    </source>
</reference>
<dbReference type="Proteomes" id="UP001148786">
    <property type="component" value="Unassembled WGS sequence"/>
</dbReference>
<accession>A0A9W8MZ53</accession>
<evidence type="ECO:0000313" key="2">
    <source>
        <dbReference type="Proteomes" id="UP001148786"/>
    </source>
</evidence>
<dbReference type="EMBL" id="JANKHO010000108">
    <property type="protein sequence ID" value="KAJ3515188.1"/>
    <property type="molecule type" value="Genomic_DNA"/>
</dbReference>
<organism evidence="1 2">
    <name type="scientific">Agrocybe chaxingu</name>
    <dbReference type="NCBI Taxonomy" id="84603"/>
    <lineage>
        <taxon>Eukaryota</taxon>
        <taxon>Fungi</taxon>
        <taxon>Dikarya</taxon>
        <taxon>Basidiomycota</taxon>
        <taxon>Agaricomycotina</taxon>
        <taxon>Agaricomycetes</taxon>
        <taxon>Agaricomycetidae</taxon>
        <taxon>Agaricales</taxon>
        <taxon>Agaricineae</taxon>
        <taxon>Strophariaceae</taxon>
        <taxon>Agrocybe</taxon>
    </lineage>
</organism>
<name>A0A9W8MZ53_9AGAR</name>
<comment type="caution">
    <text evidence="1">The sequence shown here is derived from an EMBL/GenBank/DDBJ whole genome shotgun (WGS) entry which is preliminary data.</text>
</comment>
<gene>
    <name evidence="1" type="ORF">NLJ89_g1913</name>
</gene>
<sequence>MASSSEAQIKSEIERLTATINHHKAQKNKTWNTGYGYSNGPFSYGSYHSGSAHHQGGPPARTNTYVNPNYRPANNLRGCFDFDFDNDDDTNSGCHQHQHIDRGPLEGNGRFACYPTCSTDFGP</sequence>
<dbReference type="AlphaFoldDB" id="A0A9W8MZ53"/>
<protein>
    <submittedName>
        <fullName evidence="1">Uncharacterized protein</fullName>
    </submittedName>
</protein>
<keyword evidence="2" id="KW-1185">Reference proteome</keyword>
<evidence type="ECO:0000313" key="1">
    <source>
        <dbReference type="EMBL" id="KAJ3515188.1"/>
    </source>
</evidence>